<organism evidence="2 3">
    <name type="scientific">Dehalococcoides mccartyi</name>
    <dbReference type="NCBI Taxonomy" id="61435"/>
    <lineage>
        <taxon>Bacteria</taxon>
        <taxon>Bacillati</taxon>
        <taxon>Chloroflexota</taxon>
        <taxon>Dehalococcoidia</taxon>
        <taxon>Dehalococcoidales</taxon>
        <taxon>Dehalococcoidaceae</taxon>
        <taxon>Dehalococcoides</taxon>
    </lineage>
</organism>
<feature type="transmembrane region" description="Helical" evidence="1">
    <location>
        <begin position="60"/>
        <end position="85"/>
    </location>
</feature>
<dbReference type="PATRIC" id="fig|61435.8.peg.861"/>
<feature type="transmembrane region" description="Helical" evidence="1">
    <location>
        <begin position="146"/>
        <end position="166"/>
    </location>
</feature>
<sequence>MYNLVILLLIIIGLVFHRYLSAYSESEILPYPVGFHVFSSLFALIYVVGFIWMFGFWLGITIALLCFFQIVYASILWIFLLPWLIGLKQRRPFIFNLGSQNELPPVNITVYGGFSLLVIILGGFTIGNFFLSDYGSVYRSITDNSVNLLIIAIVILVLGNVVRKFVMRYT</sequence>
<accession>A0A142VA27</accession>
<reference evidence="2 3" key="1">
    <citation type="submission" date="2015-03" db="EMBL/GenBank/DDBJ databases">
        <title>Genomic characterization of Dehalococcoides mccartyi strain 11a5, an unusal plasmid-containing chloroethene dechlorinator.</title>
        <authorList>
            <person name="Zhao S."/>
            <person name="Ding C."/>
            <person name="He J."/>
        </authorList>
    </citation>
    <scope>NUCLEOTIDE SEQUENCE [LARGE SCALE GENOMIC DNA]</scope>
    <source>
        <strain evidence="2 3">11a5</strain>
    </source>
</reference>
<evidence type="ECO:0000256" key="1">
    <source>
        <dbReference type="SAM" id="Phobius"/>
    </source>
</evidence>
<dbReference type="Proteomes" id="UP000076394">
    <property type="component" value="Chromosome"/>
</dbReference>
<gene>
    <name evidence="2" type="ORF">Dm11a5_0864</name>
</gene>
<evidence type="ECO:0000313" key="3">
    <source>
        <dbReference type="Proteomes" id="UP000076394"/>
    </source>
</evidence>
<evidence type="ECO:0000313" key="2">
    <source>
        <dbReference type="EMBL" id="AMU86690.1"/>
    </source>
</evidence>
<dbReference type="EMBL" id="CP011127">
    <property type="protein sequence ID" value="AMU86690.1"/>
    <property type="molecule type" value="Genomic_DNA"/>
</dbReference>
<dbReference type="AlphaFoldDB" id="A0A142VA27"/>
<feature type="transmembrane region" description="Helical" evidence="1">
    <location>
        <begin position="6"/>
        <end position="23"/>
    </location>
</feature>
<protein>
    <submittedName>
        <fullName evidence="2">Putative membrane protein</fullName>
    </submittedName>
</protein>
<feature type="transmembrane region" description="Helical" evidence="1">
    <location>
        <begin position="35"/>
        <end position="54"/>
    </location>
</feature>
<feature type="transmembrane region" description="Helical" evidence="1">
    <location>
        <begin position="106"/>
        <end position="126"/>
    </location>
</feature>
<keyword evidence="1" id="KW-0472">Membrane</keyword>
<keyword evidence="1" id="KW-1133">Transmembrane helix</keyword>
<name>A0A142VA27_9CHLR</name>
<keyword evidence="1" id="KW-0812">Transmembrane</keyword>
<proteinExistence type="predicted"/>